<dbReference type="Gene3D" id="1.10.10.10">
    <property type="entry name" value="Winged helix-like DNA-binding domain superfamily/Winged helix DNA-binding domain"/>
    <property type="match status" value="1"/>
</dbReference>
<reference evidence="1 2" key="1">
    <citation type="submission" date="2019-03" db="EMBL/GenBank/DDBJ databases">
        <title>Genomic Encyclopedia of Type Strains, Phase III (KMG-III): the genomes of soil and plant-associated and newly described type strains.</title>
        <authorList>
            <person name="Whitman W."/>
        </authorList>
    </citation>
    <scope>NUCLEOTIDE SEQUENCE [LARGE SCALE GENOMIC DNA]</scope>
    <source>
        <strain evidence="1 2">VKM Ac-2575</strain>
    </source>
</reference>
<dbReference type="SUPFAM" id="SSF46785">
    <property type="entry name" value="Winged helix' DNA-binding domain"/>
    <property type="match status" value="1"/>
</dbReference>
<dbReference type="AlphaFoldDB" id="A0A4R7T7I4"/>
<name>A0A4R7T7I4_9ACTN</name>
<keyword evidence="2" id="KW-1185">Reference proteome</keyword>
<sequence length="69" mass="7859">MNRAKKLTPETRSMARQALQVHLKTLEKAGLVTAQLELSDDGKALKYYEAAPFSLHLTPPTWWRPLSRP</sequence>
<evidence type="ECO:0000313" key="1">
    <source>
        <dbReference type="EMBL" id="TDU87890.1"/>
    </source>
</evidence>
<dbReference type="RefSeq" id="WP_133977596.1">
    <property type="nucleotide sequence ID" value="NZ_SOCE01000001.1"/>
</dbReference>
<gene>
    <name evidence="1" type="ORF">EV138_1426</name>
</gene>
<proteinExistence type="predicted"/>
<evidence type="ECO:0000313" key="2">
    <source>
        <dbReference type="Proteomes" id="UP000295151"/>
    </source>
</evidence>
<dbReference type="EMBL" id="SOCE01000001">
    <property type="protein sequence ID" value="TDU87890.1"/>
    <property type="molecule type" value="Genomic_DNA"/>
</dbReference>
<dbReference type="InterPro" id="IPR036388">
    <property type="entry name" value="WH-like_DNA-bd_sf"/>
</dbReference>
<dbReference type="Proteomes" id="UP000295151">
    <property type="component" value="Unassembled WGS sequence"/>
</dbReference>
<organism evidence="1 2">
    <name type="scientific">Kribbella voronezhensis</name>
    <dbReference type="NCBI Taxonomy" id="2512212"/>
    <lineage>
        <taxon>Bacteria</taxon>
        <taxon>Bacillati</taxon>
        <taxon>Actinomycetota</taxon>
        <taxon>Actinomycetes</taxon>
        <taxon>Propionibacteriales</taxon>
        <taxon>Kribbellaceae</taxon>
        <taxon>Kribbella</taxon>
    </lineage>
</organism>
<accession>A0A4R7T7I4</accession>
<protein>
    <submittedName>
        <fullName evidence="1">Uncharacterized protein</fullName>
    </submittedName>
</protein>
<dbReference type="InterPro" id="IPR036390">
    <property type="entry name" value="WH_DNA-bd_sf"/>
</dbReference>
<comment type="caution">
    <text evidence="1">The sequence shown here is derived from an EMBL/GenBank/DDBJ whole genome shotgun (WGS) entry which is preliminary data.</text>
</comment>
<dbReference type="OrthoDB" id="3399802at2"/>